<gene>
    <name evidence="2" type="ORF">SAMN02745244_02460</name>
</gene>
<evidence type="ECO:0000256" key="1">
    <source>
        <dbReference type="SAM" id="MobiDB-lite"/>
    </source>
</evidence>
<reference evidence="2 3" key="1">
    <citation type="submission" date="2016-11" db="EMBL/GenBank/DDBJ databases">
        <authorList>
            <person name="Jaros S."/>
            <person name="Januszkiewicz K."/>
            <person name="Wedrychowicz H."/>
        </authorList>
    </citation>
    <scope>NUCLEOTIDE SEQUENCE [LARGE SCALE GENOMIC DNA]</scope>
    <source>
        <strain evidence="2 3">DSM 12906</strain>
    </source>
</reference>
<dbReference type="STRING" id="1123357.SAMN02745244_02460"/>
<keyword evidence="3" id="KW-1185">Reference proteome</keyword>
<feature type="region of interest" description="Disordered" evidence="1">
    <location>
        <begin position="26"/>
        <end position="56"/>
    </location>
</feature>
<organism evidence="2 3">
    <name type="scientific">Tessaracoccus bendigoensis DSM 12906</name>
    <dbReference type="NCBI Taxonomy" id="1123357"/>
    <lineage>
        <taxon>Bacteria</taxon>
        <taxon>Bacillati</taxon>
        <taxon>Actinomycetota</taxon>
        <taxon>Actinomycetes</taxon>
        <taxon>Propionibacteriales</taxon>
        <taxon>Propionibacteriaceae</taxon>
        <taxon>Tessaracoccus</taxon>
    </lineage>
</organism>
<dbReference type="Proteomes" id="UP000184512">
    <property type="component" value="Unassembled WGS sequence"/>
</dbReference>
<feature type="compositionally biased region" description="Polar residues" evidence="1">
    <location>
        <begin position="33"/>
        <end position="44"/>
    </location>
</feature>
<evidence type="ECO:0000313" key="2">
    <source>
        <dbReference type="EMBL" id="SHJ41802.1"/>
    </source>
</evidence>
<name>A0A1M6J578_9ACTN</name>
<dbReference type="EMBL" id="FQZG01000047">
    <property type="protein sequence ID" value="SHJ41802.1"/>
    <property type="molecule type" value="Genomic_DNA"/>
</dbReference>
<dbReference type="AlphaFoldDB" id="A0A1M6J578"/>
<proteinExistence type="predicted"/>
<sequence>MPGCALVEPGREERTARDETIVTIPADPPKSLWTRSCTGNQRPNRATVPAQALRRA</sequence>
<accession>A0A1M6J578</accession>
<evidence type="ECO:0000313" key="3">
    <source>
        <dbReference type="Proteomes" id="UP000184512"/>
    </source>
</evidence>
<protein>
    <submittedName>
        <fullName evidence="2">Uncharacterized protein</fullName>
    </submittedName>
</protein>